<dbReference type="PANTHER" id="PTHR10956">
    <property type="entry name" value="60S RIBOSOMAL PROTEIN L31"/>
    <property type="match status" value="1"/>
</dbReference>
<protein>
    <submittedName>
        <fullName evidence="4">60S ribosomal subunit protein L31, putative</fullName>
    </submittedName>
</protein>
<dbReference type="GO" id="GO:0022625">
    <property type="term" value="C:cytosolic large ribosomal subunit"/>
    <property type="evidence" value="ECO:0007669"/>
    <property type="project" value="TreeGrafter"/>
</dbReference>
<sequence>MCTASVLASSNTWHIHIHLSLPLHTRTTTFFYPVALAVCDSTMTRAGMKGKVLGKERKTAILDARKKAVESRKNRDDKRWKRVLSNMDEEKRKKFHGVGNTAKNSRVRGATRASLRKRTGRKPDAVSMEATIHLSKLLKKKTFSKRAPLAIKRIKAFVGRLMKTKDNRIDASLNTYIWHKGVKGVPGRVRVLIQRKSETTEGNKHKHFYTVISNVPVASFKGLTTKMVEQ</sequence>
<dbReference type="GO" id="GO:0003735">
    <property type="term" value="F:structural constituent of ribosome"/>
    <property type="evidence" value="ECO:0007669"/>
    <property type="project" value="InterPro"/>
</dbReference>
<keyword evidence="3" id="KW-0687">Ribonucleoprotein</keyword>
<dbReference type="SUPFAM" id="SSF54575">
    <property type="entry name" value="Ribosomal protein L31e"/>
    <property type="match status" value="1"/>
</dbReference>
<comment type="caution">
    <text evidence="4">The sequence shown here is derived from an EMBL/GenBank/DDBJ whole genome shotgun (WGS) entry which is preliminary data.</text>
</comment>
<keyword evidence="2" id="KW-0689">Ribosomal protein</keyword>
<proteinExistence type="inferred from homology"/>
<keyword evidence="5" id="KW-1185">Reference proteome</keyword>
<dbReference type="Proteomes" id="UP000419144">
    <property type="component" value="Unassembled WGS sequence"/>
</dbReference>
<comment type="similarity">
    <text evidence="1">Belongs to the eukaryotic ribosomal protein eL31 family.</text>
</comment>
<dbReference type="PANTHER" id="PTHR10956:SF0">
    <property type="entry name" value="60S RIBOSOMAL PROTEIN L31"/>
    <property type="match status" value="1"/>
</dbReference>
<evidence type="ECO:0000256" key="1">
    <source>
        <dbReference type="ARBA" id="ARBA00010808"/>
    </source>
</evidence>
<dbReference type="OrthoDB" id="276936at2759"/>
<dbReference type="Gene3D" id="3.10.440.10">
    <property type="match status" value="1"/>
</dbReference>
<reference evidence="4" key="1">
    <citation type="submission" date="2019-11" db="EMBL/GenBank/DDBJ databases">
        <title>Leishmania tarentolae CDS.</title>
        <authorList>
            <person name="Goto Y."/>
            <person name="Yamagishi J."/>
        </authorList>
    </citation>
    <scope>NUCLEOTIDE SEQUENCE [LARGE SCALE GENOMIC DNA]</scope>
    <source>
        <strain evidence="4">Parrot Tar II</strain>
    </source>
</reference>
<dbReference type="EMBL" id="BLBS01000056">
    <property type="protein sequence ID" value="GET92845.1"/>
    <property type="molecule type" value="Genomic_DNA"/>
</dbReference>
<accession>A0A640KUR1</accession>
<dbReference type="AlphaFoldDB" id="A0A640KUR1"/>
<evidence type="ECO:0000313" key="4">
    <source>
        <dbReference type="EMBL" id="GET92845.1"/>
    </source>
</evidence>
<evidence type="ECO:0000256" key="3">
    <source>
        <dbReference type="ARBA" id="ARBA00023274"/>
    </source>
</evidence>
<dbReference type="Pfam" id="PF01198">
    <property type="entry name" value="Ribosomal_L31e"/>
    <property type="match status" value="1"/>
</dbReference>
<dbReference type="InterPro" id="IPR000054">
    <property type="entry name" value="Ribosomal_eL31"/>
</dbReference>
<name>A0A640KUR1_LEITA</name>
<gene>
    <name evidence="4" type="ORF">LtaPh_3533151</name>
</gene>
<dbReference type="InterPro" id="IPR023621">
    <property type="entry name" value="Ribosomal_eL31_dom_sf"/>
</dbReference>
<dbReference type="FunFam" id="3.10.440.10:FF:000003">
    <property type="entry name" value="60S ribosomal subunit protein L31, putative"/>
    <property type="match status" value="1"/>
</dbReference>
<evidence type="ECO:0000313" key="5">
    <source>
        <dbReference type="Proteomes" id="UP000419144"/>
    </source>
</evidence>
<evidence type="ECO:0000256" key="2">
    <source>
        <dbReference type="ARBA" id="ARBA00022980"/>
    </source>
</evidence>
<dbReference type="GO" id="GO:0002181">
    <property type="term" value="P:cytoplasmic translation"/>
    <property type="evidence" value="ECO:0007669"/>
    <property type="project" value="TreeGrafter"/>
</dbReference>
<organism evidence="4 5">
    <name type="scientific">Leishmania tarentolae</name>
    <name type="common">Sauroleishmania tarentolae</name>
    <dbReference type="NCBI Taxonomy" id="5689"/>
    <lineage>
        <taxon>Eukaryota</taxon>
        <taxon>Discoba</taxon>
        <taxon>Euglenozoa</taxon>
        <taxon>Kinetoplastea</taxon>
        <taxon>Metakinetoplastina</taxon>
        <taxon>Trypanosomatida</taxon>
        <taxon>Trypanosomatidae</taxon>
        <taxon>Leishmaniinae</taxon>
        <taxon>Leishmania</taxon>
        <taxon>lizard Leishmania</taxon>
    </lineage>
</organism>
<dbReference type="SMART" id="SM01380">
    <property type="entry name" value="Ribosomal_L31e"/>
    <property type="match status" value="1"/>
</dbReference>
<dbReference type="VEuPathDB" id="TriTrypDB:LtaPh_3533151"/>